<evidence type="ECO:0000313" key="1">
    <source>
        <dbReference type="EMBL" id="CAI5454769.1"/>
    </source>
</evidence>
<keyword evidence="2" id="KW-1185">Reference proteome</keyword>
<dbReference type="AlphaFoldDB" id="A0A9P1J4E5"/>
<organism evidence="1 2">
    <name type="scientific">Caenorhabditis angaria</name>
    <dbReference type="NCBI Taxonomy" id="860376"/>
    <lineage>
        <taxon>Eukaryota</taxon>
        <taxon>Metazoa</taxon>
        <taxon>Ecdysozoa</taxon>
        <taxon>Nematoda</taxon>
        <taxon>Chromadorea</taxon>
        <taxon>Rhabditida</taxon>
        <taxon>Rhabditina</taxon>
        <taxon>Rhabditomorpha</taxon>
        <taxon>Rhabditoidea</taxon>
        <taxon>Rhabditidae</taxon>
        <taxon>Peloderinae</taxon>
        <taxon>Caenorhabditis</taxon>
    </lineage>
</organism>
<comment type="caution">
    <text evidence="1">The sequence shown here is derived from an EMBL/GenBank/DDBJ whole genome shotgun (WGS) entry which is preliminary data.</text>
</comment>
<reference evidence="1" key="1">
    <citation type="submission" date="2022-11" db="EMBL/GenBank/DDBJ databases">
        <authorList>
            <person name="Kikuchi T."/>
        </authorList>
    </citation>
    <scope>NUCLEOTIDE SEQUENCE</scope>
    <source>
        <strain evidence="1">PS1010</strain>
    </source>
</reference>
<evidence type="ECO:0000313" key="2">
    <source>
        <dbReference type="Proteomes" id="UP001152747"/>
    </source>
</evidence>
<gene>
    <name evidence="1" type="ORF">CAMP_LOCUS17406</name>
</gene>
<dbReference type="EMBL" id="CANHGI010000006">
    <property type="protein sequence ID" value="CAI5454769.1"/>
    <property type="molecule type" value="Genomic_DNA"/>
</dbReference>
<name>A0A9P1J4E5_9PELO</name>
<accession>A0A9P1J4E5</accession>
<dbReference type="Proteomes" id="UP001152747">
    <property type="component" value="Unassembled WGS sequence"/>
</dbReference>
<sequence length="119" mass="13887">MSLPNFTKEELENIPEFVPANVVIGRKERGCFLIASSYLECIEKSLYALVNSIDLKHHFIHLLCRTLHQKVTATSVFLVEYQGNDYCDRVEDQLAKIETDYFEIQETIDFSNVVRKFYC</sequence>
<protein>
    <submittedName>
        <fullName evidence="1">Uncharacterized protein</fullName>
    </submittedName>
</protein>
<proteinExistence type="predicted"/>